<name>A0A0T5VLA0_9SPHI</name>
<sequence>MYFKYKLLYLTETKVNMDSNIVTLSVINYINDYDYYDSLTDLNSDTNSKSFTKLSEIRERNKRHISELFPNVKFRDNKNQLLAVGSFKHAVKAKIETLSKKEIEDYLETFKKDAKKIARLYRKIRK</sequence>
<proteinExistence type="predicted"/>
<comment type="caution">
    <text evidence="1">The sequence shown here is derived from an EMBL/GenBank/DDBJ whole genome shotgun (WGS) entry which is preliminary data.</text>
</comment>
<evidence type="ECO:0000313" key="1">
    <source>
        <dbReference type="EMBL" id="KRT14648.1"/>
    </source>
</evidence>
<evidence type="ECO:0000313" key="2">
    <source>
        <dbReference type="Proteomes" id="UP000051950"/>
    </source>
</evidence>
<reference evidence="1 2" key="1">
    <citation type="submission" date="2015-11" db="EMBL/GenBank/DDBJ databases">
        <title>Sequence of Pedobacter ginsenosidimutans.</title>
        <authorList>
            <person name="Carson E."/>
            <person name="Keyser V."/>
            <person name="Newman J."/>
            <person name="Miller J."/>
        </authorList>
    </citation>
    <scope>NUCLEOTIDE SEQUENCE [LARGE SCALE GENOMIC DNA]</scope>
    <source>
        <strain evidence="1 2">KACC 14530</strain>
    </source>
</reference>
<organism evidence="1 2">
    <name type="scientific">Pedobacter ginsenosidimutans</name>
    <dbReference type="NCBI Taxonomy" id="687842"/>
    <lineage>
        <taxon>Bacteria</taxon>
        <taxon>Pseudomonadati</taxon>
        <taxon>Bacteroidota</taxon>
        <taxon>Sphingobacteriia</taxon>
        <taxon>Sphingobacteriales</taxon>
        <taxon>Sphingobacteriaceae</taxon>
        <taxon>Pedobacter</taxon>
    </lineage>
</organism>
<dbReference type="EMBL" id="LMZQ01000015">
    <property type="protein sequence ID" value="KRT14648.1"/>
    <property type="molecule type" value="Genomic_DNA"/>
</dbReference>
<gene>
    <name evidence="1" type="ORF">ASU31_18435</name>
</gene>
<accession>A0A0T5VLA0</accession>
<dbReference type="Proteomes" id="UP000051950">
    <property type="component" value="Unassembled WGS sequence"/>
</dbReference>
<keyword evidence="2" id="KW-1185">Reference proteome</keyword>
<protein>
    <submittedName>
        <fullName evidence="1">Uncharacterized protein</fullName>
    </submittedName>
</protein>
<dbReference type="STRING" id="687842.ASU31_18435"/>
<dbReference type="AlphaFoldDB" id="A0A0T5VLA0"/>